<dbReference type="Gene3D" id="3.30.70.270">
    <property type="match status" value="1"/>
</dbReference>
<dbReference type="PANTHER" id="PTHR24559:SF444">
    <property type="entry name" value="REVERSE TRANSCRIPTASE DOMAIN-CONTAINING PROTEIN"/>
    <property type="match status" value="1"/>
</dbReference>
<dbReference type="InterPro" id="IPR043502">
    <property type="entry name" value="DNA/RNA_pol_sf"/>
</dbReference>
<protein>
    <submittedName>
        <fullName evidence="1">Reverse transcriptase</fullName>
    </submittedName>
</protein>
<gene>
    <name evidence="1" type="ORF">PHPALM_30931</name>
</gene>
<evidence type="ECO:0000313" key="1">
    <source>
        <dbReference type="EMBL" id="POM60238.1"/>
    </source>
</evidence>
<dbReference type="SUPFAM" id="SSF56672">
    <property type="entry name" value="DNA/RNA polymerases"/>
    <property type="match status" value="1"/>
</dbReference>
<comment type="caution">
    <text evidence="1">The sequence shown here is derived from an EMBL/GenBank/DDBJ whole genome shotgun (WGS) entry which is preliminary data.</text>
</comment>
<keyword evidence="2" id="KW-1185">Reference proteome</keyword>
<dbReference type="GO" id="GO:0003964">
    <property type="term" value="F:RNA-directed DNA polymerase activity"/>
    <property type="evidence" value="ECO:0007669"/>
    <property type="project" value="UniProtKB-KW"/>
</dbReference>
<evidence type="ECO:0000313" key="2">
    <source>
        <dbReference type="Proteomes" id="UP000237271"/>
    </source>
</evidence>
<proteinExistence type="predicted"/>
<keyword evidence="1" id="KW-0808">Transferase</keyword>
<name>A0A2P4X3X5_9STRA</name>
<keyword evidence="1" id="KW-0548">Nucleotidyltransferase</keyword>
<organism evidence="1 2">
    <name type="scientific">Phytophthora palmivora</name>
    <dbReference type="NCBI Taxonomy" id="4796"/>
    <lineage>
        <taxon>Eukaryota</taxon>
        <taxon>Sar</taxon>
        <taxon>Stramenopiles</taxon>
        <taxon>Oomycota</taxon>
        <taxon>Peronosporomycetes</taxon>
        <taxon>Peronosporales</taxon>
        <taxon>Peronosporaceae</taxon>
        <taxon>Phytophthora</taxon>
    </lineage>
</organism>
<dbReference type="InterPro" id="IPR043128">
    <property type="entry name" value="Rev_trsase/Diguanyl_cyclase"/>
</dbReference>
<dbReference type="AlphaFoldDB" id="A0A2P4X3X5"/>
<dbReference type="Proteomes" id="UP000237271">
    <property type="component" value="Unassembled WGS sequence"/>
</dbReference>
<dbReference type="PANTHER" id="PTHR24559">
    <property type="entry name" value="TRANSPOSON TY3-I GAG-POL POLYPROTEIN"/>
    <property type="match status" value="1"/>
</dbReference>
<keyword evidence="1" id="KW-0695">RNA-directed DNA polymerase</keyword>
<dbReference type="EMBL" id="NCKW01016912">
    <property type="protein sequence ID" value="POM60238.1"/>
    <property type="molecule type" value="Genomic_DNA"/>
</dbReference>
<dbReference type="InterPro" id="IPR053134">
    <property type="entry name" value="RNA-dir_DNA_polymerase"/>
</dbReference>
<accession>A0A2P4X3X5</accession>
<reference evidence="1 2" key="1">
    <citation type="journal article" date="2017" name="Genome Biol. Evol.">
        <title>Phytophthora megakarya and P. palmivora, closely related causal agents of cacao black pod rot, underwent increases in genome sizes and gene numbers by different mechanisms.</title>
        <authorList>
            <person name="Ali S.S."/>
            <person name="Shao J."/>
            <person name="Lary D.J."/>
            <person name="Kronmiller B."/>
            <person name="Shen D."/>
            <person name="Strem M.D."/>
            <person name="Amoako-Attah I."/>
            <person name="Akrofi A.Y."/>
            <person name="Begoude B.A."/>
            <person name="Ten Hoopen G.M."/>
            <person name="Coulibaly K."/>
            <person name="Kebe B.I."/>
            <person name="Melnick R.L."/>
            <person name="Guiltinan M.J."/>
            <person name="Tyler B.M."/>
            <person name="Meinhardt L.W."/>
            <person name="Bailey B.A."/>
        </authorList>
    </citation>
    <scope>NUCLEOTIDE SEQUENCE [LARGE SCALE GENOMIC DNA]</scope>
    <source>
        <strain evidence="2">sbr112.9</strain>
    </source>
</reference>
<sequence length="157" mass="17537">MYFDDVFIHGRAEDGQTAMEVHLKHLRQVFEIMRANKLYANIDKCVFVAEEIQILDCFVSRVGVRADPGKVRFIAPQGPRRTSGSGWVYPTTFTNTAQGTLNLHDPCRIKEGYRLGLGHHNGFNSIKASLQHAPVLALPDETKSFSVVCEVSDYAIA</sequence>